<protein>
    <recommendedName>
        <fullName evidence="4">Probable cell division protein WhiA</fullName>
    </recommendedName>
</protein>
<dbReference type="PANTHER" id="PTHR37307:SF1">
    <property type="entry name" value="CELL DIVISION PROTEIN WHIA-RELATED"/>
    <property type="match status" value="1"/>
</dbReference>
<keyword evidence="2 4" id="KW-0238">DNA-binding</keyword>
<organism evidence="8 9">
    <name type="scientific">Corynebacterium atypicum</name>
    <dbReference type="NCBI Taxonomy" id="191610"/>
    <lineage>
        <taxon>Bacteria</taxon>
        <taxon>Bacillati</taxon>
        <taxon>Actinomycetota</taxon>
        <taxon>Actinomycetes</taxon>
        <taxon>Mycobacteriales</taxon>
        <taxon>Corynebacteriaceae</taxon>
        <taxon>Corynebacterium</taxon>
    </lineage>
</organism>
<evidence type="ECO:0000259" key="7">
    <source>
        <dbReference type="Pfam" id="PF14527"/>
    </source>
</evidence>
<keyword evidence="9" id="KW-1185">Reference proteome</keyword>
<keyword evidence="3 4" id="KW-0131">Cell cycle</keyword>
<gene>
    <name evidence="4" type="primary">whiA</name>
    <name evidence="8" type="ORF">CATYP_04965</name>
</gene>
<feature type="domain" description="Sporulation regulator WhiA C-terminal" evidence="5">
    <location>
        <begin position="224"/>
        <end position="302"/>
    </location>
</feature>
<dbReference type="InterPro" id="IPR018478">
    <property type="entry name" value="Sporu_reg_WhiA_N_dom"/>
</dbReference>
<evidence type="ECO:0000256" key="4">
    <source>
        <dbReference type="HAMAP-Rule" id="MF_01420"/>
    </source>
</evidence>
<proteinExistence type="inferred from homology"/>
<reference evidence="8 9" key="1">
    <citation type="submission" date="2014-07" db="EMBL/GenBank/DDBJ databases">
        <title>Complete genome sequence of Corynebacterium atypicum DSM 44849: identifiction of the mycolic acid biosynthesis genes.</title>
        <authorList>
            <person name="Tippelt A."/>
            <person name="Mollmann S."/>
            <person name="Albersmeier A."/>
            <person name="Jaenicke S."/>
            <person name="Ruckert C."/>
            <person name="Tauch A."/>
        </authorList>
    </citation>
    <scope>NUCLEOTIDE SEQUENCE [LARGE SCALE GENOMIC DNA]</scope>
    <source>
        <strain evidence="8 9">R2070</strain>
    </source>
</reference>
<name>A0ABM5QMS9_9CORY</name>
<evidence type="ECO:0000313" key="8">
    <source>
        <dbReference type="EMBL" id="AIG64088.1"/>
    </source>
</evidence>
<dbReference type="Pfam" id="PF14527">
    <property type="entry name" value="LAGLIDADG_WhiA"/>
    <property type="match status" value="1"/>
</dbReference>
<dbReference type="InterPro" id="IPR023054">
    <property type="entry name" value="Sporulation_regulator_WhiA_C"/>
</dbReference>
<comment type="similarity">
    <text evidence="4">Belongs to the WhiA family.</text>
</comment>
<dbReference type="Pfam" id="PF02650">
    <property type="entry name" value="HTH_WhiA"/>
    <property type="match status" value="1"/>
</dbReference>
<keyword evidence="1 4" id="KW-0132">Cell division</keyword>
<evidence type="ECO:0000256" key="1">
    <source>
        <dbReference type="ARBA" id="ARBA00022618"/>
    </source>
</evidence>
<dbReference type="RefSeq" id="WP_038605354.1">
    <property type="nucleotide sequence ID" value="NZ_CP008944.1"/>
</dbReference>
<sequence length="325" mass="35035">MTKTLSHQVKDELVGVEMRARSAQVAEVAAMLRVAGQMTQHGLRVVYEVELDHAGAARRLARTITELFEVPAEVHEAPAGADKPDRYRVLVERGLAEVIRRCGLVTRSGTEVVGLPPQLIAGTVSDKEAAWRGAFLAAGVLADPGRAATLEAECPRPEVALALVGCARQLGASAKTRESRGVERVVVRDAEAIGALLTRMGAQRMRLKWDVARQEYERQAPTGRLANFDDANLRRSARAAVAAALRVERAMEILGDDVPEHLADAGQLRVRYQQASLEELGKLADPSMTKDAIAGRIRRLLSTADKRAAELGVPDTLAAVPPEGN</sequence>
<dbReference type="Pfam" id="PF10298">
    <property type="entry name" value="WhiA_N"/>
    <property type="match status" value="1"/>
</dbReference>
<dbReference type="HAMAP" id="MF_01420">
    <property type="entry name" value="HTH_type_WhiA"/>
    <property type="match status" value="1"/>
</dbReference>
<feature type="domain" description="Sporulation transcription regulator WhiA N-terminal" evidence="6">
    <location>
        <begin position="22"/>
        <end position="105"/>
    </location>
</feature>
<accession>A0ABM5QMS9</accession>
<comment type="function">
    <text evidence="4">Involved in cell division and chromosome segregation.</text>
</comment>
<dbReference type="InterPro" id="IPR003802">
    <property type="entry name" value="Sporulation_regulator_WhiA"/>
</dbReference>
<dbReference type="PANTHER" id="PTHR37307">
    <property type="entry name" value="CELL DIVISION PROTEIN WHIA-RELATED"/>
    <property type="match status" value="1"/>
</dbReference>
<dbReference type="InterPro" id="IPR027434">
    <property type="entry name" value="Homing_endonucl"/>
</dbReference>
<dbReference type="InterPro" id="IPR039518">
    <property type="entry name" value="WhiA_LAGLIDADG_dom"/>
</dbReference>
<dbReference type="Proteomes" id="UP000028504">
    <property type="component" value="Chromosome"/>
</dbReference>
<evidence type="ECO:0000259" key="5">
    <source>
        <dbReference type="Pfam" id="PF02650"/>
    </source>
</evidence>
<evidence type="ECO:0000256" key="3">
    <source>
        <dbReference type="ARBA" id="ARBA00023306"/>
    </source>
</evidence>
<feature type="domain" description="WhiA LAGLIDADG-like" evidence="7">
    <location>
        <begin position="128"/>
        <end position="213"/>
    </location>
</feature>
<dbReference type="Gene3D" id="3.10.28.10">
    <property type="entry name" value="Homing endonucleases"/>
    <property type="match status" value="1"/>
</dbReference>
<evidence type="ECO:0000259" key="6">
    <source>
        <dbReference type="Pfam" id="PF10298"/>
    </source>
</evidence>
<evidence type="ECO:0000313" key="9">
    <source>
        <dbReference type="Proteomes" id="UP000028504"/>
    </source>
</evidence>
<dbReference type="NCBIfam" id="TIGR00647">
    <property type="entry name" value="DNA_bind_WhiA"/>
    <property type="match status" value="1"/>
</dbReference>
<dbReference type="EMBL" id="CP008944">
    <property type="protein sequence ID" value="AIG64088.1"/>
    <property type="molecule type" value="Genomic_DNA"/>
</dbReference>
<evidence type="ECO:0000256" key="2">
    <source>
        <dbReference type="ARBA" id="ARBA00023125"/>
    </source>
</evidence>